<organism evidence="2 3">
    <name type="scientific">Candidatus Gottesmanbacteria bacterium RIFCSPHIGHO2_02_FULL_39_11</name>
    <dbReference type="NCBI Taxonomy" id="1798382"/>
    <lineage>
        <taxon>Bacteria</taxon>
        <taxon>Candidatus Gottesmaniibacteriota</taxon>
    </lineage>
</organism>
<proteinExistence type="predicted"/>
<dbReference type="STRING" id="1798382.A3D77_05385"/>
<sequence>MPDDLPSSNTGSNNSPLSHSFPSSDSLKPERVLDPVRVSFQNKTDRVTNSVRRKYCFDLTH</sequence>
<feature type="compositionally biased region" description="Low complexity" evidence="1">
    <location>
        <begin position="12"/>
        <end position="26"/>
    </location>
</feature>
<evidence type="ECO:0000313" key="2">
    <source>
        <dbReference type="EMBL" id="OGG13267.1"/>
    </source>
</evidence>
<comment type="caution">
    <text evidence="2">The sequence shown here is derived from an EMBL/GenBank/DDBJ whole genome shotgun (WGS) entry which is preliminary data.</text>
</comment>
<gene>
    <name evidence="2" type="ORF">A3D77_05385</name>
</gene>
<feature type="region of interest" description="Disordered" evidence="1">
    <location>
        <begin position="1"/>
        <end position="31"/>
    </location>
</feature>
<dbReference type="AlphaFoldDB" id="A0A1F5ZME0"/>
<dbReference type="Proteomes" id="UP000176923">
    <property type="component" value="Unassembled WGS sequence"/>
</dbReference>
<name>A0A1F5ZME0_9BACT</name>
<protein>
    <submittedName>
        <fullName evidence="2">Uncharacterized protein</fullName>
    </submittedName>
</protein>
<reference evidence="2 3" key="1">
    <citation type="journal article" date="2016" name="Nat. Commun.">
        <title>Thousands of microbial genomes shed light on interconnected biogeochemical processes in an aquifer system.</title>
        <authorList>
            <person name="Anantharaman K."/>
            <person name="Brown C.T."/>
            <person name="Hug L.A."/>
            <person name="Sharon I."/>
            <person name="Castelle C.J."/>
            <person name="Probst A.J."/>
            <person name="Thomas B.C."/>
            <person name="Singh A."/>
            <person name="Wilkins M.J."/>
            <person name="Karaoz U."/>
            <person name="Brodie E.L."/>
            <person name="Williams K.H."/>
            <person name="Hubbard S.S."/>
            <person name="Banfield J.F."/>
        </authorList>
    </citation>
    <scope>NUCLEOTIDE SEQUENCE [LARGE SCALE GENOMIC DNA]</scope>
</reference>
<feature type="compositionally biased region" description="Polar residues" evidence="1">
    <location>
        <begin position="1"/>
        <end position="11"/>
    </location>
</feature>
<accession>A0A1F5ZME0</accession>
<evidence type="ECO:0000313" key="3">
    <source>
        <dbReference type="Proteomes" id="UP000176923"/>
    </source>
</evidence>
<dbReference type="EMBL" id="MFJL01000038">
    <property type="protein sequence ID" value="OGG13267.1"/>
    <property type="molecule type" value="Genomic_DNA"/>
</dbReference>
<evidence type="ECO:0000256" key="1">
    <source>
        <dbReference type="SAM" id="MobiDB-lite"/>
    </source>
</evidence>